<sequence>MFKLLGNALKVSPVLLGLSLLVASGAYAAQATATQSTSEQTKTAATTPDIDTVSNESPVESSTSVSQAVPSGASTPLNLAANTLPEASQTPVEQLSVSQPTGSEISPIANPADTTLAQSTPATGVATPSSTSEVLEQINQYSHEGINSSQGQVTNVSQLSDVSPGDWAYEALRSLVERYGCIAGYPDGTFRGNRATTRYEFAAGLNACLQQVERLIAASVEGFVTREDLETLQRLVQEFEVELATLGTRVDDLEGRVAFLEDHQFSTTTKLNAEVVFLLSDAFGDEVAVPSGFAPSTDDLDVNTTFADRVRLNFDTSFTGRDRLRTRLQARNIQPLTERTGTVMTEFYTQGGDNDVILDELSYRGTLTDAFTFWLGTTGLDLDDVALAVIGTPSAPSDFGSLQPIYKLASGAGAGLTFGGDGPFRIDAAYIANEAADPSEGSGLFAGSYAALGQITFQATDFLQISGTYVHGYDVSPGGGDGSRYANAPFGGNPFSTNADGDPNVFDPDLPDFLSSRTSVNAYQIAANFQLGAINIGGWVGYSNAIDELNRGAGRVDVWNYAATLAFNDFGGEGNQLGFIFGMPPRNRTNNLTGRRDLDTSYHIEAYYRYQLNDNIAIIPGAFVLLNPEHNDANEDIYVGTLQTVFTF</sequence>
<evidence type="ECO:0000256" key="3">
    <source>
        <dbReference type="SAM" id="MobiDB-lite"/>
    </source>
</evidence>
<proteinExistence type="inferred from homology"/>
<protein>
    <submittedName>
        <fullName evidence="5">Iron uptake porin</fullName>
    </submittedName>
</protein>
<dbReference type="EMBL" id="JAHHIF010000015">
    <property type="protein sequence ID" value="MBW4545389.1"/>
    <property type="molecule type" value="Genomic_DNA"/>
</dbReference>
<feature type="compositionally biased region" description="Low complexity" evidence="3">
    <location>
        <begin position="32"/>
        <end position="47"/>
    </location>
</feature>
<feature type="chain" id="PRO_5038166994" evidence="1">
    <location>
        <begin position="29"/>
        <end position="648"/>
    </location>
</feature>
<dbReference type="Proteomes" id="UP000753908">
    <property type="component" value="Unassembled WGS sequence"/>
</dbReference>
<gene>
    <name evidence="5" type="ORF">KME25_13215</name>
</gene>
<feature type="compositionally biased region" description="Polar residues" evidence="3">
    <location>
        <begin position="52"/>
        <end position="78"/>
    </location>
</feature>
<dbReference type="GO" id="GO:0015288">
    <property type="term" value="F:porin activity"/>
    <property type="evidence" value="ECO:0007669"/>
    <property type="project" value="InterPro"/>
</dbReference>
<dbReference type="PANTHER" id="PTHR43308">
    <property type="entry name" value="OUTER MEMBRANE PROTEIN ALPHA-RELATED"/>
    <property type="match status" value="1"/>
</dbReference>
<evidence type="ECO:0000256" key="1">
    <source>
        <dbReference type="RuleBase" id="RU363072"/>
    </source>
</evidence>
<dbReference type="Pfam" id="PF00395">
    <property type="entry name" value="SLH"/>
    <property type="match status" value="1"/>
</dbReference>
<evidence type="ECO:0000313" key="5">
    <source>
        <dbReference type="EMBL" id="MBW4545389.1"/>
    </source>
</evidence>
<feature type="domain" description="SLH" evidence="4">
    <location>
        <begin position="155"/>
        <end position="219"/>
    </location>
</feature>
<dbReference type="NCBIfam" id="NF033921">
    <property type="entry name" value="por_somb"/>
    <property type="match status" value="1"/>
</dbReference>
<evidence type="ECO:0000313" key="6">
    <source>
        <dbReference type="Proteomes" id="UP000753908"/>
    </source>
</evidence>
<reference evidence="5" key="2">
    <citation type="journal article" date="2022" name="Microbiol. Resour. Announc.">
        <title>Metagenome Sequencing to Explore Phylogenomics of Terrestrial Cyanobacteria.</title>
        <authorList>
            <person name="Ward R.D."/>
            <person name="Stajich J.E."/>
            <person name="Johansen J.R."/>
            <person name="Huntemann M."/>
            <person name="Clum A."/>
            <person name="Foster B."/>
            <person name="Foster B."/>
            <person name="Roux S."/>
            <person name="Palaniappan K."/>
            <person name="Varghese N."/>
            <person name="Mukherjee S."/>
            <person name="Reddy T.B.K."/>
            <person name="Daum C."/>
            <person name="Copeland A."/>
            <person name="Chen I.A."/>
            <person name="Ivanova N.N."/>
            <person name="Kyrpides N.C."/>
            <person name="Shapiro N."/>
            <person name="Eloe-Fadrosh E.A."/>
            <person name="Pietrasiak N."/>
        </authorList>
    </citation>
    <scope>NUCLEOTIDE SEQUENCE</scope>
    <source>
        <strain evidence="5">CPER-KK1</strain>
    </source>
</reference>
<keyword evidence="2" id="KW-0175">Coiled coil</keyword>
<feature type="coiled-coil region" evidence="2">
    <location>
        <begin position="229"/>
        <end position="256"/>
    </location>
</feature>
<feature type="region of interest" description="Disordered" evidence="3">
    <location>
        <begin position="32"/>
        <end position="78"/>
    </location>
</feature>
<reference evidence="5" key="1">
    <citation type="submission" date="2021-05" db="EMBL/GenBank/DDBJ databases">
        <authorList>
            <person name="Pietrasiak N."/>
            <person name="Ward R."/>
            <person name="Stajich J.E."/>
            <person name="Kurbessoian T."/>
        </authorList>
    </citation>
    <scope>NUCLEOTIDE SEQUENCE</scope>
    <source>
        <strain evidence="5">CPER-KK1</strain>
    </source>
</reference>
<dbReference type="PANTHER" id="PTHR43308:SF1">
    <property type="entry name" value="OUTER MEMBRANE PROTEIN ALPHA"/>
    <property type="match status" value="1"/>
</dbReference>
<dbReference type="InterPro" id="IPR007049">
    <property type="entry name" value="Carb-sel_porin_OprB"/>
</dbReference>
<dbReference type="InterPro" id="IPR051465">
    <property type="entry name" value="Cell_Envelope_Struct_Comp"/>
</dbReference>
<comment type="similarity">
    <text evidence="1">Belongs to the OprB family.</text>
</comment>
<dbReference type="PROSITE" id="PS51272">
    <property type="entry name" value="SLH"/>
    <property type="match status" value="1"/>
</dbReference>
<accession>A0A951PLI3</accession>
<feature type="region of interest" description="Disordered" evidence="3">
    <location>
        <begin position="87"/>
        <end position="106"/>
    </location>
</feature>
<organism evidence="5 6">
    <name type="scientific">Symplocastrum torsivum CPER-KK1</name>
    <dbReference type="NCBI Taxonomy" id="450513"/>
    <lineage>
        <taxon>Bacteria</taxon>
        <taxon>Bacillati</taxon>
        <taxon>Cyanobacteriota</taxon>
        <taxon>Cyanophyceae</taxon>
        <taxon>Oscillatoriophycideae</taxon>
        <taxon>Oscillatoriales</taxon>
        <taxon>Microcoleaceae</taxon>
        <taxon>Symplocastrum</taxon>
    </lineage>
</organism>
<dbReference type="GO" id="GO:0008643">
    <property type="term" value="P:carbohydrate transport"/>
    <property type="evidence" value="ECO:0007669"/>
    <property type="project" value="InterPro"/>
</dbReference>
<comment type="caution">
    <text evidence="5">The sequence shown here is derived from an EMBL/GenBank/DDBJ whole genome shotgun (WGS) entry which is preliminary data.</text>
</comment>
<feature type="signal peptide" evidence="1">
    <location>
        <begin position="1"/>
        <end position="28"/>
    </location>
</feature>
<keyword evidence="1" id="KW-0732">Signal</keyword>
<name>A0A951PLI3_9CYAN</name>
<dbReference type="InterPro" id="IPR001119">
    <property type="entry name" value="SLH_dom"/>
</dbReference>
<dbReference type="GO" id="GO:0016020">
    <property type="term" value="C:membrane"/>
    <property type="evidence" value="ECO:0007669"/>
    <property type="project" value="InterPro"/>
</dbReference>
<evidence type="ECO:0000259" key="4">
    <source>
        <dbReference type="PROSITE" id="PS51272"/>
    </source>
</evidence>
<evidence type="ECO:0000256" key="2">
    <source>
        <dbReference type="SAM" id="Coils"/>
    </source>
</evidence>
<dbReference type="InterPro" id="IPR047684">
    <property type="entry name" value="Por_som-like"/>
</dbReference>
<feature type="compositionally biased region" description="Polar residues" evidence="3">
    <location>
        <begin position="87"/>
        <end position="104"/>
    </location>
</feature>
<dbReference type="Pfam" id="PF04966">
    <property type="entry name" value="OprB"/>
    <property type="match status" value="1"/>
</dbReference>
<dbReference type="AlphaFoldDB" id="A0A951PLI3"/>